<dbReference type="Proteomes" id="UP000464884">
    <property type="component" value="Chromosome"/>
</dbReference>
<dbReference type="Pfam" id="PF00145">
    <property type="entry name" value="DNA_methylase"/>
    <property type="match status" value="1"/>
</dbReference>
<organism evidence="8 9">
    <name type="scientific">Bifidobacterium adolescentis</name>
    <dbReference type="NCBI Taxonomy" id="1680"/>
    <lineage>
        <taxon>Bacteria</taxon>
        <taxon>Bacillati</taxon>
        <taxon>Actinomycetota</taxon>
        <taxon>Actinomycetes</taxon>
        <taxon>Bifidobacteriales</taxon>
        <taxon>Bifidobacteriaceae</taxon>
        <taxon>Bifidobacterium</taxon>
    </lineage>
</organism>
<dbReference type="RefSeq" id="WP_159140712.1">
    <property type="nucleotide sequence ID" value="NZ_CP047129.1"/>
</dbReference>
<dbReference type="InterPro" id="IPR018117">
    <property type="entry name" value="C5_DNA_meth_AS"/>
</dbReference>
<dbReference type="Gene3D" id="3.40.50.150">
    <property type="entry name" value="Vaccinia Virus protein VP39"/>
    <property type="match status" value="1"/>
</dbReference>
<evidence type="ECO:0000256" key="2">
    <source>
        <dbReference type="ARBA" id="ARBA00022679"/>
    </source>
</evidence>
<evidence type="ECO:0000256" key="6">
    <source>
        <dbReference type="RuleBase" id="RU000416"/>
    </source>
</evidence>
<proteinExistence type="inferred from homology"/>
<dbReference type="InterPro" id="IPR001525">
    <property type="entry name" value="C5_MeTfrase"/>
</dbReference>
<dbReference type="Gene3D" id="3.90.120.10">
    <property type="entry name" value="DNA Methylase, subunit A, domain 2"/>
    <property type="match status" value="1"/>
</dbReference>
<dbReference type="SUPFAM" id="SSF53335">
    <property type="entry name" value="S-adenosyl-L-methionine-dependent methyltransferases"/>
    <property type="match status" value="1"/>
</dbReference>
<evidence type="ECO:0000256" key="5">
    <source>
        <dbReference type="PROSITE-ProRule" id="PRU01016"/>
    </source>
</evidence>
<evidence type="ECO:0000256" key="1">
    <source>
        <dbReference type="ARBA" id="ARBA00022603"/>
    </source>
</evidence>
<sequence length="360" mass="38868">MTDGQPIGISLFSGAGGLDVGFERAGFKTVFANELDHDAANAWRANRPGNADAMVEGDILKHLEDLKPYAGKADIVFGGPPCQGFSVAGKMNPDDPRSALIWAFLDVVEIVRPKVFLIENVAALARLAKWEGVRQGITNRARELGYDITYRIHLASDYGVPEKRERVMFVGVRNDIGIAKSVYDALDAYRKKPKILREVLLSVGRFGSNANPATCTAKVSLAATPVMRKSPYAGMLVNGAGRPMELDAAAPTLPATMGGNKTPIVDQRALENPGEENWFVGYHRRLTEGIITPGEEVIPSFIRRLTINEAAAVQTFPAGYIFGGAKTKQYKQIGNAVPCGLAEAMARAIHDSFFSSSACL</sequence>
<evidence type="ECO:0000313" key="9">
    <source>
        <dbReference type="Proteomes" id="UP000464884"/>
    </source>
</evidence>
<dbReference type="GO" id="GO:0003677">
    <property type="term" value="F:DNA binding"/>
    <property type="evidence" value="ECO:0007669"/>
    <property type="project" value="TreeGrafter"/>
</dbReference>
<dbReference type="EC" id="2.1.1.37" evidence="7"/>
<dbReference type="GO" id="GO:0032259">
    <property type="term" value="P:methylation"/>
    <property type="evidence" value="ECO:0007669"/>
    <property type="project" value="UniProtKB-KW"/>
</dbReference>
<dbReference type="AlphaFoldDB" id="A0A6I6R058"/>
<protein>
    <recommendedName>
        <fullName evidence="7">Cytosine-specific methyltransferase</fullName>
        <ecNumber evidence="7">2.1.1.37</ecNumber>
    </recommendedName>
</protein>
<name>A0A6I6R058_BIFAD</name>
<evidence type="ECO:0000256" key="7">
    <source>
        <dbReference type="RuleBase" id="RU000417"/>
    </source>
</evidence>
<dbReference type="PRINTS" id="PR00105">
    <property type="entry name" value="C5METTRFRASE"/>
</dbReference>
<feature type="active site" evidence="5">
    <location>
        <position position="82"/>
    </location>
</feature>
<dbReference type="InterPro" id="IPR029063">
    <property type="entry name" value="SAM-dependent_MTases_sf"/>
</dbReference>
<dbReference type="PROSITE" id="PS51679">
    <property type="entry name" value="SAM_MT_C5"/>
    <property type="match status" value="1"/>
</dbReference>
<evidence type="ECO:0000256" key="4">
    <source>
        <dbReference type="ARBA" id="ARBA00022747"/>
    </source>
</evidence>
<dbReference type="PROSITE" id="PS00094">
    <property type="entry name" value="C5_MTASE_1"/>
    <property type="match status" value="1"/>
</dbReference>
<dbReference type="InterPro" id="IPR050390">
    <property type="entry name" value="C5-Methyltransferase"/>
</dbReference>
<keyword evidence="2 5" id="KW-0808">Transferase</keyword>
<dbReference type="EMBL" id="CP047129">
    <property type="protein sequence ID" value="QHB62821.1"/>
    <property type="molecule type" value="Genomic_DNA"/>
</dbReference>
<dbReference type="PANTHER" id="PTHR10629:SF52">
    <property type="entry name" value="DNA (CYTOSINE-5)-METHYLTRANSFERASE 1"/>
    <property type="match status" value="1"/>
</dbReference>
<keyword evidence="1 5" id="KW-0489">Methyltransferase</keyword>
<comment type="similarity">
    <text evidence="5 6">Belongs to the class I-like SAM-binding methyltransferase superfamily. C5-methyltransferase family.</text>
</comment>
<accession>A0A6I6R058</accession>
<reference evidence="8 9" key="1">
    <citation type="submission" date="2019-12" db="EMBL/GenBank/DDBJ databases">
        <title>Draft Genome Sequence of Bifidobacterium adolescentis ZJ2.</title>
        <authorList>
            <person name="Jin Z."/>
        </authorList>
    </citation>
    <scope>NUCLEOTIDE SEQUENCE [LARGE SCALE GENOMIC DNA]</scope>
    <source>
        <strain evidence="8 9">ZJ2</strain>
    </source>
</reference>
<dbReference type="GO" id="GO:0003886">
    <property type="term" value="F:DNA (cytosine-5-)-methyltransferase activity"/>
    <property type="evidence" value="ECO:0007669"/>
    <property type="project" value="UniProtKB-EC"/>
</dbReference>
<evidence type="ECO:0000256" key="3">
    <source>
        <dbReference type="ARBA" id="ARBA00022691"/>
    </source>
</evidence>
<evidence type="ECO:0000313" key="8">
    <source>
        <dbReference type="EMBL" id="QHB62821.1"/>
    </source>
</evidence>
<keyword evidence="4" id="KW-0680">Restriction system</keyword>
<gene>
    <name evidence="8" type="primary">dcm</name>
    <name evidence="8" type="ORF">F3K97_05765</name>
</gene>
<dbReference type="GO" id="GO:0009307">
    <property type="term" value="P:DNA restriction-modification system"/>
    <property type="evidence" value="ECO:0007669"/>
    <property type="project" value="UniProtKB-KW"/>
</dbReference>
<comment type="catalytic activity">
    <reaction evidence="7">
        <text>a 2'-deoxycytidine in DNA + S-adenosyl-L-methionine = a 5-methyl-2'-deoxycytidine in DNA + S-adenosyl-L-homocysteine + H(+)</text>
        <dbReference type="Rhea" id="RHEA:13681"/>
        <dbReference type="Rhea" id="RHEA-COMP:11369"/>
        <dbReference type="Rhea" id="RHEA-COMP:11370"/>
        <dbReference type="ChEBI" id="CHEBI:15378"/>
        <dbReference type="ChEBI" id="CHEBI:57856"/>
        <dbReference type="ChEBI" id="CHEBI:59789"/>
        <dbReference type="ChEBI" id="CHEBI:85452"/>
        <dbReference type="ChEBI" id="CHEBI:85454"/>
        <dbReference type="EC" id="2.1.1.37"/>
    </reaction>
</comment>
<dbReference type="PANTHER" id="PTHR10629">
    <property type="entry name" value="CYTOSINE-SPECIFIC METHYLTRANSFERASE"/>
    <property type="match status" value="1"/>
</dbReference>
<keyword evidence="3 5" id="KW-0949">S-adenosyl-L-methionine</keyword>
<dbReference type="NCBIfam" id="TIGR00675">
    <property type="entry name" value="dcm"/>
    <property type="match status" value="1"/>
</dbReference>
<dbReference type="REBASE" id="353505">
    <property type="entry name" value="M.BadZ32ORF5765P"/>
</dbReference>
<dbReference type="GO" id="GO:0044027">
    <property type="term" value="P:negative regulation of gene expression via chromosomal CpG island methylation"/>
    <property type="evidence" value="ECO:0007669"/>
    <property type="project" value="TreeGrafter"/>
</dbReference>